<dbReference type="InterPro" id="IPR000700">
    <property type="entry name" value="PAS-assoc_C"/>
</dbReference>
<dbReference type="PROSITE" id="PS50109">
    <property type="entry name" value="HIS_KIN"/>
    <property type="match status" value="1"/>
</dbReference>
<evidence type="ECO:0000256" key="2">
    <source>
        <dbReference type="ARBA" id="ARBA00012438"/>
    </source>
</evidence>
<evidence type="ECO:0000259" key="12">
    <source>
        <dbReference type="PROSITE" id="PS50112"/>
    </source>
</evidence>
<evidence type="ECO:0000313" key="15">
    <source>
        <dbReference type="Proteomes" id="UP001165678"/>
    </source>
</evidence>
<dbReference type="PROSITE" id="PS50112">
    <property type="entry name" value="PAS"/>
    <property type="match status" value="2"/>
</dbReference>
<dbReference type="SUPFAM" id="SSF55785">
    <property type="entry name" value="PYP-like sensor domain (PAS domain)"/>
    <property type="match status" value="2"/>
</dbReference>
<dbReference type="SUPFAM" id="SSF55874">
    <property type="entry name" value="ATPase domain of HSP90 chaperone/DNA topoisomerase II/histidine kinase"/>
    <property type="match status" value="1"/>
</dbReference>
<dbReference type="InterPro" id="IPR001610">
    <property type="entry name" value="PAC"/>
</dbReference>
<dbReference type="Pfam" id="PF07568">
    <property type="entry name" value="HisKA_2"/>
    <property type="match status" value="1"/>
</dbReference>
<dbReference type="SMART" id="SM00091">
    <property type="entry name" value="PAS"/>
    <property type="match status" value="2"/>
</dbReference>
<feature type="modified residue" description="4-aspartylphosphate" evidence="9">
    <location>
        <position position="58"/>
    </location>
</feature>
<proteinExistence type="predicted"/>
<sequence length="601" mass="67502">MQANYLKLLAIDEHASTRGTLAALLDSTGLALQIHLSASLAEARQYLLHHDVDCILADHDTASVVRTDLLSILKRYQKTPYCVIVLSHDTNERIAEEALAHGAFDYLDVQELNTGQLRVALTRCRSWLEQEFRRVATENRLRSLTEGIPQLVWSCSPNGRIDYLSRQWADYTGVTFAKDLQVAWFTRIHSDDRDNFVDAWKKALEAEQDFQLLCRIRRHDGVFRWFDTRVTARKDSDGRLTQWIGSHTDITKIEEARLSQAHLAAIVENSQDAIIAHDLQGRVTSWNTSAERLFLYSAQEAIGQHLQDLTVPPHLQSQFEQHLSRLSDTGVSQPHYETLRRRRDGQYIDVAITSSLVQMVDGRVQGAAKIVRDITDRKRFSEQQLASLQEKETLLKEVYHRVKNNLQVIGSLFNMQLRQLPEGVAHDALRESADRVKAMALVHEKLYQSASLSSIDLAAYVGDLCTNLASSTGANSRDIILEPTIETIQVGLETAVPLGLLLNELLTNSLKHGFPGKKTGHVRITIDMLDDDTLKLEVIDNGVGFDDTQATGKSLGLKLIRILSRQLDGEFTTKSKNGSHSRLVFRLPAPELISGGADTSY</sequence>
<evidence type="ECO:0000259" key="13">
    <source>
        <dbReference type="PROSITE" id="PS50113"/>
    </source>
</evidence>
<feature type="domain" description="PAC" evidence="13">
    <location>
        <begin position="210"/>
        <end position="262"/>
    </location>
</feature>
<dbReference type="PROSITE" id="PS50113">
    <property type="entry name" value="PAC"/>
    <property type="match status" value="2"/>
</dbReference>
<evidence type="ECO:0000259" key="11">
    <source>
        <dbReference type="PROSITE" id="PS50110"/>
    </source>
</evidence>
<dbReference type="Pfam" id="PF00989">
    <property type="entry name" value="PAS"/>
    <property type="match status" value="1"/>
</dbReference>
<dbReference type="InterPro" id="IPR036890">
    <property type="entry name" value="HATPase_C_sf"/>
</dbReference>
<dbReference type="EMBL" id="JAPIVE010000003">
    <property type="protein sequence ID" value="MCX2524784.1"/>
    <property type="molecule type" value="Genomic_DNA"/>
</dbReference>
<dbReference type="CDD" id="cd00156">
    <property type="entry name" value="REC"/>
    <property type="match status" value="1"/>
</dbReference>
<dbReference type="FunFam" id="3.30.450.20:FF:000099">
    <property type="entry name" value="Sensory box sensor histidine kinase"/>
    <property type="match status" value="1"/>
</dbReference>
<gene>
    <name evidence="14" type="ORF">OQ287_11090</name>
</gene>
<dbReference type="InterPro" id="IPR013767">
    <property type="entry name" value="PAS_fold"/>
</dbReference>
<comment type="catalytic activity">
    <reaction evidence="1">
        <text>ATP + protein L-histidine = ADP + protein N-phospho-L-histidine.</text>
        <dbReference type="EC" id="2.7.13.3"/>
    </reaction>
</comment>
<evidence type="ECO:0000256" key="4">
    <source>
        <dbReference type="ARBA" id="ARBA00022679"/>
    </source>
</evidence>
<dbReference type="NCBIfam" id="TIGR00229">
    <property type="entry name" value="sensory_box"/>
    <property type="match status" value="2"/>
</dbReference>
<dbReference type="SUPFAM" id="SSF52172">
    <property type="entry name" value="CheY-like"/>
    <property type="match status" value="1"/>
</dbReference>
<organism evidence="14 15">
    <name type="scientific">Larsenimonas rhizosphaerae</name>
    <dbReference type="NCBI Taxonomy" id="2944682"/>
    <lineage>
        <taxon>Bacteria</taxon>
        <taxon>Pseudomonadati</taxon>
        <taxon>Pseudomonadota</taxon>
        <taxon>Gammaproteobacteria</taxon>
        <taxon>Oceanospirillales</taxon>
        <taxon>Halomonadaceae</taxon>
        <taxon>Larsenimonas</taxon>
    </lineage>
</organism>
<dbReference type="InterPro" id="IPR005467">
    <property type="entry name" value="His_kinase_dom"/>
</dbReference>
<dbReference type="GO" id="GO:0006355">
    <property type="term" value="P:regulation of DNA-templated transcription"/>
    <property type="evidence" value="ECO:0007669"/>
    <property type="project" value="InterPro"/>
</dbReference>
<name>A0AA41ZGD3_9GAMM</name>
<dbReference type="AlphaFoldDB" id="A0AA41ZGD3"/>
<protein>
    <recommendedName>
        <fullName evidence="2">histidine kinase</fullName>
        <ecNumber evidence="2">2.7.13.3</ecNumber>
    </recommendedName>
</protein>
<dbReference type="Gene3D" id="3.40.50.2300">
    <property type="match status" value="1"/>
</dbReference>
<feature type="domain" description="PAS" evidence="12">
    <location>
        <begin position="137"/>
        <end position="207"/>
    </location>
</feature>
<dbReference type="InterPro" id="IPR001789">
    <property type="entry name" value="Sig_transdc_resp-reg_receiver"/>
</dbReference>
<keyword evidence="7" id="KW-0067">ATP-binding</keyword>
<dbReference type="SMART" id="SM00387">
    <property type="entry name" value="HATPase_c"/>
    <property type="match status" value="1"/>
</dbReference>
<dbReference type="GO" id="GO:0005524">
    <property type="term" value="F:ATP binding"/>
    <property type="evidence" value="ECO:0007669"/>
    <property type="project" value="UniProtKB-KW"/>
</dbReference>
<dbReference type="Pfam" id="PF02518">
    <property type="entry name" value="HATPase_c"/>
    <property type="match status" value="1"/>
</dbReference>
<evidence type="ECO:0000256" key="6">
    <source>
        <dbReference type="ARBA" id="ARBA00022777"/>
    </source>
</evidence>
<evidence type="ECO:0000256" key="3">
    <source>
        <dbReference type="ARBA" id="ARBA00022553"/>
    </source>
</evidence>
<dbReference type="GO" id="GO:0004673">
    <property type="term" value="F:protein histidine kinase activity"/>
    <property type="evidence" value="ECO:0007669"/>
    <property type="project" value="UniProtKB-EC"/>
</dbReference>
<feature type="domain" description="PAS" evidence="12">
    <location>
        <begin position="259"/>
        <end position="330"/>
    </location>
</feature>
<keyword evidence="4" id="KW-0808">Transferase</keyword>
<evidence type="ECO:0000256" key="7">
    <source>
        <dbReference type="ARBA" id="ARBA00022840"/>
    </source>
</evidence>
<dbReference type="InterPro" id="IPR013655">
    <property type="entry name" value="PAS_fold_3"/>
</dbReference>
<comment type="caution">
    <text evidence="14">The sequence shown here is derived from an EMBL/GenBank/DDBJ whole genome shotgun (WGS) entry which is preliminary data.</text>
</comment>
<dbReference type="InterPro" id="IPR035965">
    <property type="entry name" value="PAS-like_dom_sf"/>
</dbReference>
<accession>A0AA41ZGD3</accession>
<dbReference type="RefSeq" id="WP_265896458.1">
    <property type="nucleotide sequence ID" value="NZ_JAPIVE010000003.1"/>
</dbReference>
<evidence type="ECO:0000259" key="10">
    <source>
        <dbReference type="PROSITE" id="PS50109"/>
    </source>
</evidence>
<dbReference type="PANTHER" id="PTHR41523:SF8">
    <property type="entry name" value="ETHYLENE RESPONSE SENSOR PROTEIN"/>
    <property type="match status" value="1"/>
</dbReference>
<keyword evidence="3 9" id="KW-0597">Phosphoprotein</keyword>
<evidence type="ECO:0000256" key="8">
    <source>
        <dbReference type="ARBA" id="ARBA00023026"/>
    </source>
</evidence>
<evidence type="ECO:0000256" key="5">
    <source>
        <dbReference type="ARBA" id="ARBA00022741"/>
    </source>
</evidence>
<dbReference type="PROSITE" id="PS50110">
    <property type="entry name" value="RESPONSE_REGULATORY"/>
    <property type="match status" value="1"/>
</dbReference>
<dbReference type="InterPro" id="IPR011006">
    <property type="entry name" value="CheY-like_superfamily"/>
</dbReference>
<dbReference type="Proteomes" id="UP001165678">
    <property type="component" value="Unassembled WGS sequence"/>
</dbReference>
<dbReference type="Pfam" id="PF08447">
    <property type="entry name" value="PAS_3"/>
    <property type="match status" value="1"/>
</dbReference>
<dbReference type="Pfam" id="PF00072">
    <property type="entry name" value="Response_reg"/>
    <property type="match status" value="1"/>
</dbReference>
<keyword evidence="5" id="KW-0547">Nucleotide-binding</keyword>
<evidence type="ECO:0000256" key="1">
    <source>
        <dbReference type="ARBA" id="ARBA00000085"/>
    </source>
</evidence>
<dbReference type="GO" id="GO:0000160">
    <property type="term" value="P:phosphorelay signal transduction system"/>
    <property type="evidence" value="ECO:0007669"/>
    <property type="project" value="InterPro"/>
</dbReference>
<keyword evidence="8" id="KW-0843">Virulence</keyword>
<dbReference type="EC" id="2.7.13.3" evidence="2"/>
<dbReference type="PANTHER" id="PTHR41523">
    <property type="entry name" value="TWO-COMPONENT SYSTEM SENSOR PROTEIN"/>
    <property type="match status" value="1"/>
</dbReference>
<feature type="domain" description="Response regulatory" evidence="11">
    <location>
        <begin position="7"/>
        <end position="124"/>
    </location>
</feature>
<dbReference type="CDD" id="cd00130">
    <property type="entry name" value="PAS"/>
    <property type="match status" value="2"/>
</dbReference>
<dbReference type="Gene3D" id="3.30.450.20">
    <property type="entry name" value="PAS domain"/>
    <property type="match status" value="2"/>
</dbReference>
<keyword evidence="15" id="KW-1185">Reference proteome</keyword>
<dbReference type="SMART" id="SM00086">
    <property type="entry name" value="PAC"/>
    <property type="match status" value="2"/>
</dbReference>
<reference evidence="14" key="1">
    <citation type="submission" date="2022-11" db="EMBL/GenBank/DDBJ databases">
        <title>Larsenimonas rhizosphaerae sp. nov., isolated from a tidal mudflat.</title>
        <authorList>
            <person name="Lee S.D."/>
            <person name="Kim I.S."/>
        </authorList>
    </citation>
    <scope>NUCLEOTIDE SEQUENCE</scope>
    <source>
        <strain evidence="14">GH2-1</strain>
    </source>
</reference>
<dbReference type="InterPro" id="IPR003594">
    <property type="entry name" value="HATPase_dom"/>
</dbReference>
<keyword evidence="6" id="KW-0418">Kinase</keyword>
<dbReference type="Gene3D" id="3.30.565.10">
    <property type="entry name" value="Histidine kinase-like ATPase, C-terminal domain"/>
    <property type="match status" value="1"/>
</dbReference>
<evidence type="ECO:0000313" key="14">
    <source>
        <dbReference type="EMBL" id="MCX2524784.1"/>
    </source>
</evidence>
<feature type="domain" description="PAC" evidence="13">
    <location>
        <begin position="334"/>
        <end position="386"/>
    </location>
</feature>
<feature type="domain" description="Histidine kinase" evidence="10">
    <location>
        <begin position="397"/>
        <end position="591"/>
    </location>
</feature>
<dbReference type="InterPro" id="IPR011495">
    <property type="entry name" value="Sig_transdc_His_kin_sub2_dim/P"/>
</dbReference>
<dbReference type="InterPro" id="IPR000014">
    <property type="entry name" value="PAS"/>
</dbReference>
<evidence type="ECO:0000256" key="9">
    <source>
        <dbReference type="PROSITE-ProRule" id="PRU00169"/>
    </source>
</evidence>